<reference evidence="1" key="1">
    <citation type="submission" date="2021-08" db="EMBL/GenBank/DDBJ databases">
        <title>Novel anaerobic bacterium isolated from sea squirt in East Sea, Republic of Korea.</title>
        <authorList>
            <person name="Nguyen T.H."/>
            <person name="Li Z."/>
            <person name="Lee Y.-J."/>
            <person name="Ko J."/>
            <person name="Kim S.-G."/>
        </authorList>
    </citation>
    <scope>NUCLEOTIDE SEQUENCE</scope>
    <source>
        <strain evidence="1">KCTC 25031</strain>
    </source>
</reference>
<dbReference type="EMBL" id="CP081303">
    <property type="protein sequence ID" value="QZE13613.1"/>
    <property type="molecule type" value="Genomic_DNA"/>
</dbReference>
<dbReference type="Proteomes" id="UP000826212">
    <property type="component" value="Chromosome"/>
</dbReference>
<name>A0AC61NDK6_9BACT</name>
<evidence type="ECO:0000313" key="1">
    <source>
        <dbReference type="EMBL" id="QZE13613.1"/>
    </source>
</evidence>
<proteinExistence type="predicted"/>
<organism evidence="1 2">
    <name type="scientific">Halosquirtibacter laminarini</name>
    <dbReference type="NCBI Taxonomy" id="3374600"/>
    <lineage>
        <taxon>Bacteria</taxon>
        <taxon>Pseudomonadati</taxon>
        <taxon>Bacteroidota</taxon>
        <taxon>Bacteroidia</taxon>
        <taxon>Marinilabiliales</taxon>
        <taxon>Prolixibacteraceae</taxon>
        <taxon>Halosquirtibacter</taxon>
    </lineage>
</organism>
<protein>
    <submittedName>
        <fullName evidence="1">NAD(P)H-hydrate dehydratase</fullName>
    </submittedName>
</protein>
<sequence length="508" mass="55897">MKLWSPTQILEWDLITCRTEGITSIELMYRAASKWVQSFTKYYPKRFSVLVVVGPGNNGGDGLVIASLLYELGYTVKIYAVHPSVTKSDDALFYYHELVEKSKIEICYFPQSPQDVFMTLSSPSVVVDALFGIGLSRNIRGAYQEVVEWMNRIVEPIVSVDVPSGLSLRNFKKQSGSIVQATHTFTFEVPKVDFFFPENAPLIGELCTIPIGLTENGLDGETPICEYITISWITSHLIAPKRYSHKGTYGHAMIIAGSEGMMGASILACKGALSGGCGLITTHIPNSYETLIHQSVPELLVSSDESNQCFSSLPKMDGIKAIGIGPGLGQSAITQEALYLLMRKYHYPMVLDADALNILSDNPDWLIEIPGNSILTPHLKEFDRLFGTSFDTWERIEKAKRIAIFYRINILIKGKNSIIVDRYGSWSINSSGNSVLSKGGSGDVLTGLITSLIARGYRAEVALRLGVWIHGKAGDVFAAQGDNVSLNISTLPTYIGRVWELLQNSSSK</sequence>
<keyword evidence="2" id="KW-1185">Reference proteome</keyword>
<gene>
    <name evidence="1" type="ORF">K4L44_13685</name>
</gene>
<evidence type="ECO:0000313" key="2">
    <source>
        <dbReference type="Proteomes" id="UP000826212"/>
    </source>
</evidence>
<accession>A0AC61NDK6</accession>